<accession>A0AAE0AH92</accession>
<name>A0AAE0AH92_9ROSI</name>
<protein>
    <submittedName>
        <fullName evidence="2">Uncharacterized protein</fullName>
    </submittedName>
</protein>
<reference evidence="2" key="1">
    <citation type="journal article" date="2023" name="Plant J.">
        <title>Genome sequences and population genomics provide insights into the demographic history, inbreeding, and mutation load of two 'living fossil' tree species of Dipteronia.</title>
        <authorList>
            <person name="Feng Y."/>
            <person name="Comes H.P."/>
            <person name="Chen J."/>
            <person name="Zhu S."/>
            <person name="Lu R."/>
            <person name="Zhang X."/>
            <person name="Li P."/>
            <person name="Qiu J."/>
            <person name="Olsen K.M."/>
            <person name="Qiu Y."/>
        </authorList>
    </citation>
    <scope>NUCLEOTIDE SEQUENCE</scope>
    <source>
        <strain evidence="2">NBL</strain>
    </source>
</reference>
<evidence type="ECO:0000313" key="2">
    <source>
        <dbReference type="EMBL" id="KAK3213252.1"/>
    </source>
</evidence>
<dbReference type="EMBL" id="JANJYJ010000005">
    <property type="protein sequence ID" value="KAK3213252.1"/>
    <property type="molecule type" value="Genomic_DNA"/>
</dbReference>
<dbReference type="AlphaFoldDB" id="A0AAE0AH92"/>
<sequence length="81" mass="8877">MNHQSPSLFSSTHTTSEEATHNSEKEKSGGLLDINLNRPLNPQMVEDGAIQIKQDQITEGGLIFVEKSKVVITKQGGKEKT</sequence>
<feature type="region of interest" description="Disordered" evidence="1">
    <location>
        <begin position="1"/>
        <end position="38"/>
    </location>
</feature>
<evidence type="ECO:0000256" key="1">
    <source>
        <dbReference type="SAM" id="MobiDB-lite"/>
    </source>
</evidence>
<comment type="caution">
    <text evidence="2">The sequence shown here is derived from an EMBL/GenBank/DDBJ whole genome shotgun (WGS) entry which is preliminary data.</text>
</comment>
<organism evidence="2 3">
    <name type="scientific">Dipteronia sinensis</name>
    <dbReference type="NCBI Taxonomy" id="43782"/>
    <lineage>
        <taxon>Eukaryota</taxon>
        <taxon>Viridiplantae</taxon>
        <taxon>Streptophyta</taxon>
        <taxon>Embryophyta</taxon>
        <taxon>Tracheophyta</taxon>
        <taxon>Spermatophyta</taxon>
        <taxon>Magnoliopsida</taxon>
        <taxon>eudicotyledons</taxon>
        <taxon>Gunneridae</taxon>
        <taxon>Pentapetalae</taxon>
        <taxon>rosids</taxon>
        <taxon>malvids</taxon>
        <taxon>Sapindales</taxon>
        <taxon>Sapindaceae</taxon>
        <taxon>Hippocastanoideae</taxon>
        <taxon>Acereae</taxon>
        <taxon>Dipteronia</taxon>
    </lineage>
</organism>
<proteinExistence type="predicted"/>
<gene>
    <name evidence="2" type="ORF">Dsin_017958</name>
</gene>
<feature type="compositionally biased region" description="Basic and acidic residues" evidence="1">
    <location>
        <begin position="15"/>
        <end position="28"/>
    </location>
</feature>
<dbReference type="Proteomes" id="UP001281410">
    <property type="component" value="Unassembled WGS sequence"/>
</dbReference>
<keyword evidence="3" id="KW-1185">Reference proteome</keyword>
<evidence type="ECO:0000313" key="3">
    <source>
        <dbReference type="Proteomes" id="UP001281410"/>
    </source>
</evidence>